<dbReference type="EMBL" id="CP011371">
    <property type="protein sequence ID" value="AKJ28691.1"/>
    <property type="molecule type" value="Genomic_DNA"/>
</dbReference>
<keyword evidence="2" id="KW-1185">Reference proteome</keyword>
<protein>
    <submittedName>
        <fullName evidence="1">Uncharacterized protein</fullName>
    </submittedName>
</protein>
<name>A0A0G3BMS9_9BURK</name>
<accession>A0A0G3BMS9</accession>
<dbReference type="AlphaFoldDB" id="A0A0G3BMS9"/>
<gene>
    <name evidence="1" type="ORF">AAW51_2000</name>
</gene>
<evidence type="ECO:0000313" key="1">
    <source>
        <dbReference type="EMBL" id="AKJ28691.1"/>
    </source>
</evidence>
<dbReference type="Proteomes" id="UP000035352">
    <property type="component" value="Chromosome"/>
</dbReference>
<evidence type="ECO:0000313" key="2">
    <source>
        <dbReference type="Proteomes" id="UP000035352"/>
    </source>
</evidence>
<dbReference type="KEGG" id="pbh:AAW51_2000"/>
<organism evidence="1 2">
    <name type="scientific">Caldimonas brevitalea</name>
    <dbReference type="NCBI Taxonomy" id="413882"/>
    <lineage>
        <taxon>Bacteria</taxon>
        <taxon>Pseudomonadati</taxon>
        <taxon>Pseudomonadota</taxon>
        <taxon>Betaproteobacteria</taxon>
        <taxon>Burkholderiales</taxon>
        <taxon>Sphaerotilaceae</taxon>
        <taxon>Caldimonas</taxon>
    </lineage>
</organism>
<reference evidence="1 2" key="1">
    <citation type="submission" date="2015-05" db="EMBL/GenBank/DDBJ databases">
        <authorList>
            <person name="Tang B."/>
            <person name="Yu Y."/>
        </authorList>
    </citation>
    <scope>NUCLEOTIDE SEQUENCE [LARGE SCALE GENOMIC DNA]</scope>
    <source>
        <strain evidence="1 2">DSM 7029</strain>
    </source>
</reference>
<proteinExistence type="predicted"/>
<sequence length="39" mass="4456">MTDVHLRVQLRGDLDAVMVLALRKAPEGRCTPPIGWRKR</sequence>
<dbReference type="STRING" id="413882.AAW51_2000"/>